<gene>
    <name evidence="1" type="ORF">A176_007111</name>
</gene>
<dbReference type="EMBL" id="CP012109">
    <property type="protein sequence ID" value="AKQ70199.1"/>
    <property type="molecule type" value="Genomic_DNA"/>
</dbReference>
<dbReference type="Proteomes" id="UP000009026">
    <property type="component" value="Chromosome"/>
</dbReference>
<dbReference type="Pfam" id="PF09533">
    <property type="entry name" value="DUF2380"/>
    <property type="match status" value="1"/>
</dbReference>
<evidence type="ECO:0000313" key="1">
    <source>
        <dbReference type="EMBL" id="AKQ70199.1"/>
    </source>
</evidence>
<evidence type="ECO:0000313" key="2">
    <source>
        <dbReference type="Proteomes" id="UP000009026"/>
    </source>
</evidence>
<organism evidence="1 2">
    <name type="scientific">Pseudomyxococcus hansupus</name>
    <dbReference type="NCBI Taxonomy" id="1297742"/>
    <lineage>
        <taxon>Bacteria</taxon>
        <taxon>Pseudomonadati</taxon>
        <taxon>Myxococcota</taxon>
        <taxon>Myxococcia</taxon>
        <taxon>Myxococcales</taxon>
        <taxon>Cystobacterineae</taxon>
        <taxon>Myxococcaceae</taxon>
        <taxon>Pseudomyxococcus</taxon>
    </lineage>
</organism>
<accession>A0A0H4X4P6</accession>
<dbReference type="PATRIC" id="fig|1297742.4.peg.7225"/>
<proteinExistence type="predicted"/>
<reference evidence="1 2" key="1">
    <citation type="journal article" date="2016" name="PLoS ONE">
        <title>Complete Genome Sequence and Comparative Genomics of a Novel Myxobacterium Myxococcus hansupus.</title>
        <authorList>
            <person name="Sharma G."/>
            <person name="Narwani T."/>
            <person name="Subramanian S."/>
        </authorList>
    </citation>
    <scope>NUCLEOTIDE SEQUENCE [LARGE SCALE GENOMIC DNA]</scope>
    <source>
        <strain evidence="2">mixupus</strain>
    </source>
</reference>
<dbReference type="AlphaFoldDB" id="A0A0H4X4P6"/>
<dbReference type="NCBIfam" id="TIGR02269">
    <property type="entry name" value="TIGR02269 family lipoprotein"/>
    <property type="match status" value="1"/>
</dbReference>
<keyword evidence="2" id="KW-1185">Reference proteome</keyword>
<protein>
    <submittedName>
        <fullName evidence="1">Putative lipoprotein</fullName>
    </submittedName>
</protein>
<dbReference type="InterPro" id="IPR011755">
    <property type="entry name" value="CHP02269_MYXXA"/>
</dbReference>
<sequence>MVFPNWSGAPERVIPPSHRLTPGRWEKHHIFPQAEDLSMWFGSRGVKIHDFTMPIPRDVHRRIHGSDGRGGAWNQAWRDFKSEKPGATSTEIFKHAGELIHRFQLIGGPIQPYYSRPGA</sequence>
<dbReference type="KEGG" id="mym:A176_007111"/>
<name>A0A0H4X4P6_9BACT</name>
<keyword evidence="1" id="KW-0449">Lipoprotein</keyword>